<dbReference type="RefSeq" id="XP_016604689.1">
    <property type="nucleotide sequence ID" value="XM_016756012.1"/>
</dbReference>
<dbReference type="GeneID" id="27691048"/>
<feature type="region of interest" description="Disordered" evidence="1">
    <location>
        <begin position="1"/>
        <end position="71"/>
    </location>
</feature>
<feature type="compositionally biased region" description="Pro residues" evidence="1">
    <location>
        <begin position="1"/>
        <end position="14"/>
    </location>
</feature>
<dbReference type="GO" id="GO:0031146">
    <property type="term" value="P:SCF-dependent proteasomal ubiquitin-dependent protein catabolic process"/>
    <property type="evidence" value="ECO:0007669"/>
    <property type="project" value="TreeGrafter"/>
</dbReference>
<evidence type="ECO:0000313" key="3">
    <source>
        <dbReference type="Proteomes" id="UP000053201"/>
    </source>
</evidence>
<gene>
    <name evidence="2" type="ORF">SPPG_07862</name>
</gene>
<dbReference type="InterPro" id="IPR032675">
    <property type="entry name" value="LRR_dom_sf"/>
</dbReference>
<dbReference type="STRING" id="645134.A0A0L0H6R0"/>
<dbReference type="Proteomes" id="UP000053201">
    <property type="component" value="Unassembled WGS sequence"/>
</dbReference>
<protein>
    <submittedName>
        <fullName evidence="2">Uncharacterized protein</fullName>
    </submittedName>
</protein>
<reference evidence="2 3" key="1">
    <citation type="submission" date="2009-08" db="EMBL/GenBank/DDBJ databases">
        <title>The Genome Sequence of Spizellomyces punctatus strain DAOM BR117.</title>
        <authorList>
            <consortium name="The Broad Institute Genome Sequencing Platform"/>
            <person name="Russ C."/>
            <person name="Cuomo C."/>
            <person name="Shea T."/>
            <person name="Young S.K."/>
            <person name="Zeng Q."/>
            <person name="Koehrsen M."/>
            <person name="Haas B."/>
            <person name="Borodovsky M."/>
            <person name="Guigo R."/>
            <person name="Alvarado L."/>
            <person name="Berlin A."/>
            <person name="Bochicchio J."/>
            <person name="Borenstein D."/>
            <person name="Chapman S."/>
            <person name="Chen Z."/>
            <person name="Engels R."/>
            <person name="Freedman E."/>
            <person name="Gellesch M."/>
            <person name="Goldberg J."/>
            <person name="Griggs A."/>
            <person name="Gujja S."/>
            <person name="Heiman D."/>
            <person name="Hepburn T."/>
            <person name="Howarth C."/>
            <person name="Jen D."/>
            <person name="Larson L."/>
            <person name="Lewis B."/>
            <person name="Mehta T."/>
            <person name="Park D."/>
            <person name="Pearson M."/>
            <person name="Roberts A."/>
            <person name="Saif S."/>
            <person name="Shenoy N."/>
            <person name="Sisk P."/>
            <person name="Stolte C."/>
            <person name="Sykes S."/>
            <person name="Thomson T."/>
            <person name="Walk T."/>
            <person name="White J."/>
            <person name="Yandava C."/>
            <person name="Burger G."/>
            <person name="Gray M.W."/>
            <person name="Holland P.W.H."/>
            <person name="King N."/>
            <person name="Lang F.B.F."/>
            <person name="Roger A.J."/>
            <person name="Ruiz-Trillo I."/>
            <person name="Lander E."/>
            <person name="Nusbaum C."/>
        </authorList>
    </citation>
    <scope>NUCLEOTIDE SEQUENCE [LARGE SCALE GENOMIC DNA]</scope>
    <source>
        <strain evidence="2 3">DAOM BR117</strain>
    </source>
</reference>
<keyword evidence="3" id="KW-1185">Reference proteome</keyword>
<dbReference type="AlphaFoldDB" id="A0A0L0H6R0"/>
<sequence>MEPSGPYPLPPETPPAAMSSWTMDIQGDGDDESSSSLMEISHFDSDNNPSAYESGDDLEGQPSRKRRKRRALRLPPEILTHVLRFAYTNSRRQFLNNALVNKEWAACALPVLWERIAPRSNFPLGLIVRSLDRLWRTLSMPNTSHDYASFPRAVAIQLHLKNNEFVSRRVVEEFSRIVELVPGIIKCFPKVKDLGLTLRVEEATIPLQATATAFLERLIRVTPPSTSLWLKLAGVAVLDSQCAALAERFGNVITDFHLTKCMGCTASGLRYFLKRAPRLQSLALYIPSLHDQLLGTIAEHNNQLMDLWLDLPMEEGAQPNDEESLRTFCTDLRLLMQRSSRLRRLRLRGVPLAPDRAHQMLQTVSEEGRELRSLSVLVWPPAPMGMDINTVTFVNLNKLIISSNSRLANDFIVAVARSCPNLSYLDAGRTRIDDMCVTELASRCPYLEFFDISRCASPTVQCLTSLARYAKNLAEFDVSFCPKVLRSEDVVPFLHLCVGCTRLKRFSIDYPPAGGIVAPDPPADVGTASETVRLLYSRFGTISGETAERKRVLNLSLMRDNWIETWRRVRERDMGSTDEEGWLLGDELRDQAVVRWWLEDVRRVLEGDDTINVGDLLEFVPPH</sequence>
<dbReference type="Gene3D" id="3.80.10.10">
    <property type="entry name" value="Ribonuclease Inhibitor"/>
    <property type="match status" value="1"/>
</dbReference>
<dbReference type="OrthoDB" id="550575at2759"/>
<proteinExistence type="predicted"/>
<evidence type="ECO:0000313" key="2">
    <source>
        <dbReference type="EMBL" id="KNC96649.1"/>
    </source>
</evidence>
<dbReference type="InParanoid" id="A0A0L0H6R0"/>
<evidence type="ECO:0000256" key="1">
    <source>
        <dbReference type="SAM" id="MobiDB-lite"/>
    </source>
</evidence>
<organism evidence="2 3">
    <name type="scientific">Spizellomyces punctatus (strain DAOM BR117)</name>
    <dbReference type="NCBI Taxonomy" id="645134"/>
    <lineage>
        <taxon>Eukaryota</taxon>
        <taxon>Fungi</taxon>
        <taxon>Fungi incertae sedis</taxon>
        <taxon>Chytridiomycota</taxon>
        <taxon>Chytridiomycota incertae sedis</taxon>
        <taxon>Chytridiomycetes</taxon>
        <taxon>Spizellomycetales</taxon>
        <taxon>Spizellomycetaceae</taxon>
        <taxon>Spizellomyces</taxon>
    </lineage>
</organism>
<dbReference type="GO" id="GO:0019005">
    <property type="term" value="C:SCF ubiquitin ligase complex"/>
    <property type="evidence" value="ECO:0007669"/>
    <property type="project" value="TreeGrafter"/>
</dbReference>
<accession>A0A0L0H6R0</accession>
<dbReference type="PANTHER" id="PTHR13318">
    <property type="entry name" value="PARTNER OF PAIRED, ISOFORM B-RELATED"/>
    <property type="match status" value="1"/>
</dbReference>
<name>A0A0L0H6R0_SPIPD</name>
<dbReference type="VEuPathDB" id="FungiDB:SPPG_07862"/>
<dbReference type="SUPFAM" id="SSF52047">
    <property type="entry name" value="RNI-like"/>
    <property type="match status" value="1"/>
</dbReference>
<dbReference type="EMBL" id="KQ257467">
    <property type="protein sequence ID" value="KNC96649.1"/>
    <property type="molecule type" value="Genomic_DNA"/>
</dbReference>